<name>A0A0B1PDF3_UNCNE</name>
<dbReference type="InterPro" id="IPR036864">
    <property type="entry name" value="Zn2-C6_fun-type_DNA-bd_sf"/>
</dbReference>
<evidence type="ECO:0000259" key="6">
    <source>
        <dbReference type="PROSITE" id="PS50048"/>
    </source>
</evidence>
<evidence type="ECO:0000256" key="5">
    <source>
        <dbReference type="ARBA" id="ARBA00023242"/>
    </source>
</evidence>
<dbReference type="OMA" id="IYPAAWM"/>
<evidence type="ECO:0000313" key="7">
    <source>
        <dbReference type="EMBL" id="KHJ34981.1"/>
    </source>
</evidence>
<dbReference type="SMART" id="SM00066">
    <property type="entry name" value="GAL4"/>
    <property type="match status" value="1"/>
</dbReference>
<evidence type="ECO:0000256" key="1">
    <source>
        <dbReference type="ARBA" id="ARBA00004123"/>
    </source>
</evidence>
<dbReference type="InterPro" id="IPR001138">
    <property type="entry name" value="Zn2Cys6_DnaBD"/>
</dbReference>
<evidence type="ECO:0000313" key="8">
    <source>
        <dbReference type="Proteomes" id="UP000030854"/>
    </source>
</evidence>
<dbReference type="PANTHER" id="PTHR47338">
    <property type="entry name" value="ZN(II)2CYS6 TRANSCRIPTION FACTOR (EUROFUNG)-RELATED"/>
    <property type="match status" value="1"/>
</dbReference>
<proteinExistence type="predicted"/>
<organism evidence="7 8">
    <name type="scientific">Uncinula necator</name>
    <name type="common">Grape powdery mildew</name>
    <dbReference type="NCBI Taxonomy" id="52586"/>
    <lineage>
        <taxon>Eukaryota</taxon>
        <taxon>Fungi</taxon>
        <taxon>Dikarya</taxon>
        <taxon>Ascomycota</taxon>
        <taxon>Pezizomycotina</taxon>
        <taxon>Leotiomycetes</taxon>
        <taxon>Erysiphales</taxon>
        <taxon>Erysiphaceae</taxon>
        <taxon>Erysiphe</taxon>
    </lineage>
</organism>
<gene>
    <name evidence="7" type="ORF">EV44_g5995</name>
</gene>
<keyword evidence="8" id="KW-1185">Reference proteome</keyword>
<dbReference type="InterPro" id="IPR007219">
    <property type="entry name" value="XnlR_reg_dom"/>
</dbReference>
<dbReference type="Proteomes" id="UP000030854">
    <property type="component" value="Unassembled WGS sequence"/>
</dbReference>
<reference evidence="7 8" key="1">
    <citation type="journal article" date="2014" name="BMC Genomics">
        <title>Adaptive genomic structural variation in the grape powdery mildew pathogen, Erysiphe necator.</title>
        <authorList>
            <person name="Jones L."/>
            <person name="Riaz S."/>
            <person name="Morales-Cruz A."/>
            <person name="Amrine K.C."/>
            <person name="McGuire B."/>
            <person name="Gubler W.D."/>
            <person name="Walker M.A."/>
            <person name="Cantu D."/>
        </authorList>
    </citation>
    <scope>NUCLEOTIDE SEQUENCE [LARGE SCALE GENOMIC DNA]</scope>
    <source>
        <strain evidence="8">c</strain>
    </source>
</reference>
<evidence type="ECO:0000256" key="2">
    <source>
        <dbReference type="ARBA" id="ARBA00022723"/>
    </source>
</evidence>
<dbReference type="HOGENOM" id="CLU_023880_2_0_1"/>
<keyword evidence="4" id="KW-0804">Transcription</keyword>
<accession>A0A0B1PDF3</accession>
<dbReference type="Pfam" id="PF00172">
    <property type="entry name" value="Zn_clus"/>
    <property type="match status" value="1"/>
</dbReference>
<dbReference type="Gene3D" id="4.10.240.10">
    <property type="entry name" value="Zn(2)-C6 fungal-type DNA-binding domain"/>
    <property type="match status" value="1"/>
</dbReference>
<dbReference type="GO" id="GO:0008270">
    <property type="term" value="F:zinc ion binding"/>
    <property type="evidence" value="ECO:0007669"/>
    <property type="project" value="InterPro"/>
</dbReference>
<evidence type="ECO:0000256" key="4">
    <source>
        <dbReference type="ARBA" id="ARBA00023163"/>
    </source>
</evidence>
<dbReference type="PANTHER" id="PTHR47338:SF20">
    <property type="entry name" value="ZN(II)2CYS6 TRANSCRIPTION FACTOR (EUROFUNG)"/>
    <property type="match status" value="1"/>
</dbReference>
<dbReference type="Pfam" id="PF04082">
    <property type="entry name" value="Fungal_trans"/>
    <property type="match status" value="1"/>
</dbReference>
<dbReference type="PROSITE" id="PS00463">
    <property type="entry name" value="ZN2_CY6_FUNGAL_1"/>
    <property type="match status" value="1"/>
</dbReference>
<sequence>MSMFGGQNAENITEAQLLKAPQACMSCRKQKRKCSKTLPACALCHRMGRHCDYSDSAPAPTSEDFHALRMKLTELESKLKYSQRGFGTSFTNNGLYGGLFMQGEQIGQLHQVSGFSLPRELPWLGVQNKFPSLAFLHGLAFRSAGIAAPRPNFNTPSDIIELLGSGLNIEIIMNNYFLSIHQWIPILSKKRLTRYLNKPQWEFTPDFALLYLSIKLLISKPKDGIDCSQNELYLAAKRFINLMQSTGFISILVLQANILITLYEYGHAIYPATWMSSGWSVRYGNLLGINGDKEAIDLLGKPGDEIDQEERLRAWWAVLLIDRIISISSMLYITNSQEPKGEDMLPIDDDAWERGEILSAPRMTVSTPIAEHLSSFARLCQIHVLIGQIMLHLKDKSVSEPTRFTKATKLHADALELVRKIKDESLASKNLFSLISPLALTYSSLCILCSPYSSISDEANEGKNQMRKQAIAGLDTVAVNIIDFVDQVNIATQTLQDLDRVSPFIMNAIYAGSLTLTRLHRENSEESYQASLGPLRQCLKKLSTRWRIAADYLRILEVHEFAYI</sequence>
<dbReference type="GO" id="GO:0005634">
    <property type="term" value="C:nucleus"/>
    <property type="evidence" value="ECO:0007669"/>
    <property type="project" value="UniProtKB-SubCell"/>
</dbReference>
<dbReference type="CDD" id="cd00067">
    <property type="entry name" value="GAL4"/>
    <property type="match status" value="1"/>
</dbReference>
<dbReference type="PROSITE" id="PS50048">
    <property type="entry name" value="ZN2_CY6_FUNGAL_2"/>
    <property type="match status" value="1"/>
</dbReference>
<keyword evidence="5" id="KW-0539">Nucleus</keyword>
<dbReference type="GO" id="GO:0003677">
    <property type="term" value="F:DNA binding"/>
    <property type="evidence" value="ECO:0007669"/>
    <property type="project" value="InterPro"/>
</dbReference>
<dbReference type="GO" id="GO:0006351">
    <property type="term" value="P:DNA-templated transcription"/>
    <property type="evidence" value="ECO:0007669"/>
    <property type="project" value="InterPro"/>
</dbReference>
<dbReference type="AlphaFoldDB" id="A0A0B1PDF3"/>
<dbReference type="SUPFAM" id="SSF57701">
    <property type="entry name" value="Zn2/Cys6 DNA-binding domain"/>
    <property type="match status" value="1"/>
</dbReference>
<feature type="domain" description="Zn(2)-C6 fungal-type" evidence="6">
    <location>
        <begin position="23"/>
        <end position="53"/>
    </location>
</feature>
<protein>
    <submittedName>
        <fullName evidence="7">Putative fungal specific transcription factor</fullName>
    </submittedName>
</protein>
<comment type="caution">
    <text evidence="7">The sequence shown here is derived from an EMBL/GenBank/DDBJ whole genome shotgun (WGS) entry which is preliminary data.</text>
</comment>
<dbReference type="EMBL" id="JNVN01000592">
    <property type="protein sequence ID" value="KHJ34981.1"/>
    <property type="molecule type" value="Genomic_DNA"/>
</dbReference>
<dbReference type="STRING" id="52586.A0A0B1PDF3"/>
<dbReference type="InterPro" id="IPR050815">
    <property type="entry name" value="TF_fung"/>
</dbReference>
<dbReference type="CDD" id="cd12148">
    <property type="entry name" value="fungal_TF_MHR"/>
    <property type="match status" value="1"/>
</dbReference>
<comment type="subcellular location">
    <subcellularLocation>
        <location evidence="1">Nucleus</location>
    </subcellularLocation>
</comment>
<evidence type="ECO:0000256" key="3">
    <source>
        <dbReference type="ARBA" id="ARBA00023015"/>
    </source>
</evidence>
<keyword evidence="2" id="KW-0479">Metal-binding</keyword>
<keyword evidence="3" id="KW-0805">Transcription regulation</keyword>
<dbReference type="GO" id="GO:0000981">
    <property type="term" value="F:DNA-binding transcription factor activity, RNA polymerase II-specific"/>
    <property type="evidence" value="ECO:0007669"/>
    <property type="project" value="InterPro"/>
</dbReference>